<name>A0AAD4L380_9EURO</name>
<reference evidence="2" key="1">
    <citation type="submission" date="2021-12" db="EMBL/GenBank/DDBJ databases">
        <title>Convergent genome expansion in fungi linked to evolution of root-endophyte symbiosis.</title>
        <authorList>
            <consortium name="DOE Joint Genome Institute"/>
            <person name="Ke Y.-H."/>
            <person name="Bonito G."/>
            <person name="Liao H.-L."/>
            <person name="Looney B."/>
            <person name="Rojas-Flechas A."/>
            <person name="Nash J."/>
            <person name="Hameed K."/>
            <person name="Schadt C."/>
            <person name="Martin F."/>
            <person name="Crous P.W."/>
            <person name="Miettinen O."/>
            <person name="Magnuson J.K."/>
            <person name="Labbe J."/>
            <person name="Jacobson D."/>
            <person name="Doktycz M.J."/>
            <person name="Veneault-Fourrey C."/>
            <person name="Kuo A."/>
            <person name="Mondo S."/>
            <person name="Calhoun S."/>
            <person name="Riley R."/>
            <person name="Ohm R."/>
            <person name="LaButti K."/>
            <person name="Andreopoulos B."/>
            <person name="Pangilinan J."/>
            <person name="Nolan M."/>
            <person name="Tritt A."/>
            <person name="Clum A."/>
            <person name="Lipzen A."/>
            <person name="Daum C."/>
            <person name="Barry K."/>
            <person name="Grigoriev I.V."/>
            <person name="Vilgalys R."/>
        </authorList>
    </citation>
    <scope>NUCLEOTIDE SEQUENCE</scope>
    <source>
        <strain evidence="2">PMI_201</strain>
    </source>
</reference>
<dbReference type="EMBL" id="JAJTJA010000002">
    <property type="protein sequence ID" value="KAH8703779.1"/>
    <property type="molecule type" value="Genomic_DNA"/>
</dbReference>
<gene>
    <name evidence="2" type="ORF">BGW36DRAFT_423327</name>
</gene>
<evidence type="ECO:0000313" key="3">
    <source>
        <dbReference type="Proteomes" id="UP001201262"/>
    </source>
</evidence>
<comment type="caution">
    <text evidence="2">The sequence shown here is derived from an EMBL/GenBank/DDBJ whole genome shotgun (WGS) entry which is preliminary data.</text>
</comment>
<organism evidence="2 3">
    <name type="scientific">Talaromyces proteolyticus</name>
    <dbReference type="NCBI Taxonomy" id="1131652"/>
    <lineage>
        <taxon>Eukaryota</taxon>
        <taxon>Fungi</taxon>
        <taxon>Dikarya</taxon>
        <taxon>Ascomycota</taxon>
        <taxon>Pezizomycotina</taxon>
        <taxon>Eurotiomycetes</taxon>
        <taxon>Eurotiomycetidae</taxon>
        <taxon>Eurotiales</taxon>
        <taxon>Trichocomaceae</taxon>
        <taxon>Talaromyces</taxon>
        <taxon>Talaromyces sect. Bacilispori</taxon>
    </lineage>
</organism>
<dbReference type="Proteomes" id="UP001201262">
    <property type="component" value="Unassembled WGS sequence"/>
</dbReference>
<dbReference type="RefSeq" id="XP_046076797.1">
    <property type="nucleotide sequence ID" value="XM_046219822.1"/>
</dbReference>
<evidence type="ECO:0000313" key="2">
    <source>
        <dbReference type="EMBL" id="KAH8703779.1"/>
    </source>
</evidence>
<evidence type="ECO:0000256" key="1">
    <source>
        <dbReference type="SAM" id="SignalP"/>
    </source>
</evidence>
<dbReference type="GeneID" id="70250109"/>
<sequence length="154" mass="16555">MQLQVSVLVLAATALASPASLSLRQNNYIYINGTSGTVQVTTDTDDAQNLGCLDSKAQFTADASACATFTATNGQISVNGQSIGLDVTSGIMEMTTADPILFYSDDRTSPIRMYYSDLGFTWYASEVPAAGSTTDLFRYNPTSRDIVVQLFLTY</sequence>
<keyword evidence="3" id="KW-1185">Reference proteome</keyword>
<protein>
    <submittedName>
        <fullName evidence="2">Uncharacterized protein</fullName>
    </submittedName>
</protein>
<accession>A0AAD4L380</accession>
<feature type="signal peptide" evidence="1">
    <location>
        <begin position="1"/>
        <end position="16"/>
    </location>
</feature>
<proteinExistence type="predicted"/>
<keyword evidence="1" id="KW-0732">Signal</keyword>
<feature type="chain" id="PRO_5042174685" evidence="1">
    <location>
        <begin position="17"/>
        <end position="154"/>
    </location>
</feature>
<dbReference type="AlphaFoldDB" id="A0AAD4L380"/>